<dbReference type="EMBL" id="BHEO01000008">
    <property type="protein sequence ID" value="GBU05860.1"/>
    <property type="molecule type" value="Genomic_DNA"/>
</dbReference>
<feature type="domain" description="WYL" evidence="1">
    <location>
        <begin position="215"/>
        <end position="285"/>
    </location>
</feature>
<accession>A0A4R3JNE7</accession>
<reference evidence="3 4" key="2">
    <citation type="submission" date="2019-03" db="EMBL/GenBank/DDBJ databases">
        <title>Genomic Encyclopedia of Type Strains, Phase IV (KMG-IV): sequencing the most valuable type-strain genomes for metagenomic binning, comparative biology and taxonomic classification.</title>
        <authorList>
            <person name="Goeker M."/>
        </authorList>
    </citation>
    <scope>NUCLEOTIDE SEQUENCE [LARGE SCALE GENOMIC DNA]</scope>
    <source>
        <strain evidence="3 4">DSM 103426</strain>
    </source>
</reference>
<proteinExistence type="predicted"/>
<dbReference type="Pfam" id="PF13280">
    <property type="entry name" value="WYL"/>
    <property type="match status" value="1"/>
</dbReference>
<protein>
    <submittedName>
        <fullName evidence="3">WYL domain-containing protein</fullName>
    </submittedName>
</protein>
<dbReference type="PROSITE" id="PS52050">
    <property type="entry name" value="WYL"/>
    <property type="match status" value="1"/>
</dbReference>
<reference evidence="2 5" key="1">
    <citation type="journal article" date="2018" name="Int. J. Syst. Evol. Microbiol.">
        <title>Draft Genome Sequence of Faecalimonas umbilicata JCM 30896T, an Acetate-Producing Bacterium Isolated from Human Feces.</title>
        <authorList>
            <person name="Sakamoto M."/>
            <person name="Ikeyama N."/>
            <person name="Yuki M."/>
            <person name="Ohkuma M."/>
        </authorList>
    </citation>
    <scope>NUCLEOTIDE SEQUENCE [LARGE SCALE GENOMIC DNA]</scope>
    <source>
        <strain evidence="2 5">EGH7</strain>
    </source>
</reference>
<evidence type="ECO:0000313" key="5">
    <source>
        <dbReference type="Proteomes" id="UP000702954"/>
    </source>
</evidence>
<evidence type="ECO:0000259" key="1">
    <source>
        <dbReference type="Pfam" id="PF13280"/>
    </source>
</evidence>
<sequence>MAYSELIKNFNKVRDYMRDFYVYGFKSRDDYTKKSARSYDDEKRRIESWLGDYMEFHQTADGKNVFLSIDSRVTRHNPLYKAWKTKSFTDGDITLHFIIMDILSDGQELSLVDIAFQVDAYLAMFDHARVFDVSTIRKKLNEYVKEGLMVSRKSGKMMLYRRTEEFEMPDMDILDFFSETAPCGVIGSFLKDKTNDTADHFAFKHHYITGAMDSEVLCTILEAIHEKRNITVEMINRKKDRITETNVVPLRVMISVQSGRQYIMAYAQYFKRITAYRLDNIVTVKNGEIADRFDELKDKLNEMQQHMWGVATDSRSGNRMEHIEFTVQYDDGEQHIPRRLEREKRIGKVEHIDEHTSRFSADVYDASELIPWVRTFICRITDISISNEALETQFKDDIQAMYEMYGLKGGDDHAVS</sequence>
<dbReference type="EMBL" id="SLZV01000013">
    <property type="protein sequence ID" value="TCS67883.1"/>
    <property type="molecule type" value="Genomic_DNA"/>
</dbReference>
<comment type="caution">
    <text evidence="3">The sequence shown here is derived from an EMBL/GenBank/DDBJ whole genome shotgun (WGS) entry which is preliminary data.</text>
</comment>
<dbReference type="Proteomes" id="UP000702954">
    <property type="component" value="Unassembled WGS sequence"/>
</dbReference>
<keyword evidence="5" id="KW-1185">Reference proteome</keyword>
<dbReference type="AlphaFoldDB" id="A0A4R3JNE7"/>
<organism evidence="3 4">
    <name type="scientific">Faecalimonas umbilicata</name>
    <dbReference type="NCBI Taxonomy" id="1912855"/>
    <lineage>
        <taxon>Bacteria</taxon>
        <taxon>Bacillati</taxon>
        <taxon>Bacillota</taxon>
        <taxon>Clostridia</taxon>
        <taxon>Lachnospirales</taxon>
        <taxon>Lachnospiraceae</taxon>
        <taxon>Faecalimonas</taxon>
    </lineage>
</organism>
<dbReference type="RefSeq" id="WP_116442063.1">
    <property type="nucleotide sequence ID" value="NZ_BHEO01000008.1"/>
</dbReference>
<evidence type="ECO:0000313" key="3">
    <source>
        <dbReference type="EMBL" id="TCS67883.1"/>
    </source>
</evidence>
<dbReference type="InterPro" id="IPR026881">
    <property type="entry name" value="WYL_dom"/>
</dbReference>
<evidence type="ECO:0000313" key="2">
    <source>
        <dbReference type="EMBL" id="GBU05860.1"/>
    </source>
</evidence>
<dbReference type="Proteomes" id="UP000294613">
    <property type="component" value="Unassembled WGS sequence"/>
</dbReference>
<gene>
    <name evidence="3" type="ORF">EDD74_11320</name>
    <name evidence="2" type="ORF">FAEUMB_24010</name>
</gene>
<evidence type="ECO:0000313" key="4">
    <source>
        <dbReference type="Proteomes" id="UP000294613"/>
    </source>
</evidence>
<name>A0A4R3JNE7_9FIRM</name>